<sequence>MKSAYLMALLLAILITSCAETENPFVPEEPKPENPVQIVDEPDPVDFQVTETKEPYFTIADKGFEALLIVLNIDTDNQINGKVSQADVLNVKDLRHNLNGSPNLKAEFIKQKYGAMPTIKDFDDIRHFKNLQNLGVHGGKTIDLSLNANLEKIEWTGGLGFETLNLTNLDKLKIVQCYAPMMPHASGDPGEVQLKNNTSLEVFEYYGHANSIDLSQAPNLKILIFNSWSYQDSVVNLLNTTHLDKVHIGITNRKGVKVLVSPQTMEKIKTNPSNFHIPETAIWTVRG</sequence>
<keyword evidence="1" id="KW-0732">Signal</keyword>
<evidence type="ECO:0000313" key="2">
    <source>
        <dbReference type="EMBL" id="ADQ16049.1"/>
    </source>
</evidence>
<evidence type="ECO:0000313" key="3">
    <source>
        <dbReference type="Proteomes" id="UP000007435"/>
    </source>
</evidence>
<proteinExistence type="predicted"/>
<accession>E4RUP8</accession>
<dbReference type="PROSITE" id="PS51257">
    <property type="entry name" value="PROKAR_LIPOPROTEIN"/>
    <property type="match status" value="1"/>
</dbReference>
<protein>
    <recommendedName>
        <fullName evidence="4">Lipoprotein</fullName>
    </recommendedName>
</protein>
<feature type="signal peptide" evidence="1">
    <location>
        <begin position="1"/>
        <end position="21"/>
    </location>
</feature>
<dbReference type="EMBL" id="CP002305">
    <property type="protein sequence ID" value="ADQ16049.1"/>
    <property type="molecule type" value="Genomic_DNA"/>
</dbReference>
<reference key="1">
    <citation type="submission" date="2010-11" db="EMBL/GenBank/DDBJ databases">
        <title>The complete genome of Leadbetterella byssophila DSM 17132.</title>
        <authorList>
            <consortium name="US DOE Joint Genome Institute (JGI-PGF)"/>
            <person name="Lucas S."/>
            <person name="Copeland A."/>
            <person name="Lapidus A."/>
            <person name="Glavina del Rio T."/>
            <person name="Dalin E."/>
            <person name="Tice H."/>
            <person name="Bruce D."/>
            <person name="Goodwin L."/>
            <person name="Pitluck S."/>
            <person name="Kyrpides N."/>
            <person name="Mavromatis K."/>
            <person name="Ivanova N."/>
            <person name="Teshima H."/>
            <person name="Brettin T."/>
            <person name="Detter J.C."/>
            <person name="Han C."/>
            <person name="Tapia R."/>
            <person name="Land M."/>
            <person name="Hauser L."/>
            <person name="Markowitz V."/>
            <person name="Cheng J.-F."/>
            <person name="Hugenholtz P."/>
            <person name="Woyke T."/>
            <person name="Wu D."/>
            <person name="Tindall B."/>
            <person name="Pomrenke H.G."/>
            <person name="Brambilla E."/>
            <person name="Klenk H.-P."/>
            <person name="Eisen J.A."/>
        </authorList>
    </citation>
    <scope>NUCLEOTIDE SEQUENCE [LARGE SCALE GENOMIC DNA]</scope>
    <source>
        <strain>DSM 17132</strain>
    </source>
</reference>
<evidence type="ECO:0008006" key="4">
    <source>
        <dbReference type="Google" id="ProtNLM"/>
    </source>
</evidence>
<dbReference type="Gene3D" id="3.80.10.10">
    <property type="entry name" value="Ribonuclease Inhibitor"/>
    <property type="match status" value="1"/>
</dbReference>
<dbReference type="InterPro" id="IPR032675">
    <property type="entry name" value="LRR_dom_sf"/>
</dbReference>
<gene>
    <name evidence="2" type="ordered locus">Lbys_0258</name>
</gene>
<dbReference type="HOGENOM" id="CLU_969074_0_0_10"/>
<dbReference type="AlphaFoldDB" id="E4RUP8"/>
<dbReference type="OrthoDB" id="1490745at2"/>
<keyword evidence="3" id="KW-1185">Reference proteome</keyword>
<feature type="chain" id="PRO_5003188149" description="Lipoprotein" evidence="1">
    <location>
        <begin position="22"/>
        <end position="287"/>
    </location>
</feature>
<dbReference type="Proteomes" id="UP000007435">
    <property type="component" value="Chromosome"/>
</dbReference>
<dbReference type="RefSeq" id="WP_013407104.1">
    <property type="nucleotide sequence ID" value="NC_014655.1"/>
</dbReference>
<organism evidence="2 3">
    <name type="scientific">Leadbetterella byssophila (strain DSM 17132 / JCM 16389 / KACC 11308 / NBRC 106382 / 4M15)</name>
    <dbReference type="NCBI Taxonomy" id="649349"/>
    <lineage>
        <taxon>Bacteria</taxon>
        <taxon>Pseudomonadati</taxon>
        <taxon>Bacteroidota</taxon>
        <taxon>Cytophagia</taxon>
        <taxon>Cytophagales</taxon>
        <taxon>Leadbetterellaceae</taxon>
        <taxon>Leadbetterella</taxon>
    </lineage>
</organism>
<evidence type="ECO:0000256" key="1">
    <source>
        <dbReference type="SAM" id="SignalP"/>
    </source>
</evidence>
<name>E4RUP8_LEAB4</name>
<dbReference type="KEGG" id="lby:Lbys_0258"/>
<reference evidence="2 3" key="2">
    <citation type="journal article" date="2011" name="Stand. Genomic Sci.">
        <title>Complete genome sequence of Leadbetterella byssophila type strain (4M15).</title>
        <authorList>
            <person name="Abt B."/>
            <person name="Teshima H."/>
            <person name="Lucas S."/>
            <person name="Lapidus A."/>
            <person name="Del Rio T.G."/>
            <person name="Nolan M."/>
            <person name="Tice H."/>
            <person name="Cheng J.F."/>
            <person name="Pitluck S."/>
            <person name="Liolios K."/>
            <person name="Pagani I."/>
            <person name="Ivanova N."/>
            <person name="Mavromatis K."/>
            <person name="Pati A."/>
            <person name="Tapia R."/>
            <person name="Han C."/>
            <person name="Goodwin L."/>
            <person name="Chen A."/>
            <person name="Palaniappan K."/>
            <person name="Land M."/>
            <person name="Hauser L."/>
            <person name="Chang Y.J."/>
            <person name="Jeffries C.D."/>
            <person name="Rohde M."/>
            <person name="Goker M."/>
            <person name="Tindall B.J."/>
            <person name="Detter J.C."/>
            <person name="Woyke T."/>
            <person name="Bristow J."/>
            <person name="Eisen J.A."/>
            <person name="Markowitz V."/>
            <person name="Hugenholtz P."/>
            <person name="Klenk H.P."/>
            <person name="Kyrpides N.C."/>
        </authorList>
    </citation>
    <scope>NUCLEOTIDE SEQUENCE [LARGE SCALE GENOMIC DNA]</scope>
    <source>
        <strain evidence="3">DSM 17132 / JCM 16389 / KACC 11308 / NBRC 106382 / 4M15</strain>
    </source>
</reference>